<organism evidence="4 5">
    <name type="scientific">Streptomyces similanensis</name>
    <dbReference type="NCBI Taxonomy" id="1274988"/>
    <lineage>
        <taxon>Bacteria</taxon>
        <taxon>Bacillati</taxon>
        <taxon>Actinomycetota</taxon>
        <taxon>Actinomycetes</taxon>
        <taxon>Kitasatosporales</taxon>
        <taxon>Streptomycetaceae</taxon>
        <taxon>Streptomyces</taxon>
    </lineage>
</organism>
<proteinExistence type="predicted"/>
<evidence type="ECO:0000259" key="3">
    <source>
        <dbReference type="PROSITE" id="PS50043"/>
    </source>
</evidence>
<accession>A0ABP9K6Z0</accession>
<dbReference type="EMBL" id="BAABKC010000027">
    <property type="protein sequence ID" value="GAA5051323.1"/>
    <property type="molecule type" value="Genomic_DNA"/>
</dbReference>
<dbReference type="Proteomes" id="UP001500124">
    <property type="component" value="Unassembled WGS sequence"/>
</dbReference>
<dbReference type="PANTHER" id="PTHR16305:SF28">
    <property type="entry name" value="GUANYLATE CYCLASE DOMAIN-CONTAINING PROTEIN"/>
    <property type="match status" value="1"/>
</dbReference>
<keyword evidence="2" id="KW-0067">ATP-binding</keyword>
<dbReference type="InterPro" id="IPR011990">
    <property type="entry name" value="TPR-like_helical_dom_sf"/>
</dbReference>
<dbReference type="CDD" id="cd06170">
    <property type="entry name" value="LuxR_C_like"/>
    <property type="match status" value="1"/>
</dbReference>
<dbReference type="SMART" id="SM00421">
    <property type="entry name" value="HTH_LUXR"/>
    <property type="match status" value="1"/>
</dbReference>
<dbReference type="PANTHER" id="PTHR16305">
    <property type="entry name" value="TESTICULAR SOLUBLE ADENYLYL CYCLASE"/>
    <property type="match status" value="1"/>
</dbReference>
<evidence type="ECO:0000256" key="1">
    <source>
        <dbReference type="ARBA" id="ARBA00022741"/>
    </source>
</evidence>
<dbReference type="InterPro" id="IPR041664">
    <property type="entry name" value="AAA_16"/>
</dbReference>
<name>A0ABP9K6Z0_9ACTN</name>
<dbReference type="Pfam" id="PF00196">
    <property type="entry name" value="GerE"/>
    <property type="match status" value="1"/>
</dbReference>
<dbReference type="SUPFAM" id="SSF48452">
    <property type="entry name" value="TPR-like"/>
    <property type="match status" value="1"/>
</dbReference>
<evidence type="ECO:0000256" key="2">
    <source>
        <dbReference type="ARBA" id="ARBA00022840"/>
    </source>
</evidence>
<sequence length="969" mass="103754">MRLRAAHLIGREAEVTELGESLRALNRSRGGTAFLVGEGGIGKSRLVAELIGSALAAGVRVLKGRSSTIGPMVPLRPLTEALMPLSRGGVTPDEASLGPYRPVLGRLIPGWSTGGAPDQGSTVVLAEAVLRVLAFAGRDSGCLLVLEDLHDADTETLAVVEYLVDNLEQQPLMLVATLRSEPGEALSLAESAGRRHSAAVFRLAPLDADEVGRMIASCLDTEPALMPAEVLGQMWEDSAGIPFLVEELLQGAVAGGALVREGAAWRVVGDLRRNMPRALLEGAIHRIDQLGPQGRTLLSAAAVLGRRFPLSVLQSMTGVDDRTLLSHLHASVAARLVAADEPAPDWYAFQHPLTAEALLAQLTPTARVALSQQAADAIETLNPGLPGDWCPLAATLRADAGDLVRAGRLFTEAGHRALADGSVGSAVALLDRAERLLAEGGDGAARAEALEALLPALAETGELTRALSLTGSLRELVGAGLGAARLAALHTRLAHVAYMAGRWADGNNQIERARALLGTAPDEAHTALTDVVEAYLCLDTPGPDRTQRAERLARTALDTAERQGLHLVACQAWELLGVVARERDLAEASTYLEQAMSTAERHSLPLQRMYALTRLGGIRWLDDGSTATLDEARTEARRLGAVPVLYGIDGILTLHDVLCGRFTEARTLGDETLTMAARQKLTSVARYLLMARAVLAAHQGDRSAMEEALTDFGRWGGSRSPEEPLALGLAQVFCALLEEDRDRAARTMADLQALEAENPTTFHLSGRHGLGLLLDLLAGRADRAHLERLAASAAGRMRWNRHFVLLAEAVLLGREGRPEEAGHTALLAQKAAAPYPTARHLGQRLIAEEAHALGWGEPERWLREAEQHFRETSATAVVGACRTLLRAIGAPVRQHRTGSEQIPAELRLKGMTVREYEIFRLLADRPSNKDIAARLYISPRTVEKHVASLIAKTGQPNRSRLCALAAERF</sequence>
<keyword evidence="5" id="KW-1185">Reference proteome</keyword>
<dbReference type="RefSeq" id="WP_176146917.1">
    <property type="nucleotide sequence ID" value="NZ_BAABKC010000027.1"/>
</dbReference>
<dbReference type="Gene3D" id="1.10.10.10">
    <property type="entry name" value="Winged helix-like DNA-binding domain superfamily/Winged helix DNA-binding domain"/>
    <property type="match status" value="1"/>
</dbReference>
<dbReference type="PROSITE" id="PS50043">
    <property type="entry name" value="HTH_LUXR_2"/>
    <property type="match status" value="1"/>
</dbReference>
<dbReference type="InterPro" id="IPR000792">
    <property type="entry name" value="Tscrpt_reg_LuxR_C"/>
</dbReference>
<feature type="domain" description="HTH luxR-type" evidence="3">
    <location>
        <begin position="904"/>
        <end position="969"/>
    </location>
</feature>
<dbReference type="InterPro" id="IPR027417">
    <property type="entry name" value="P-loop_NTPase"/>
</dbReference>
<gene>
    <name evidence="4" type="ORF">GCM10023336_19930</name>
</gene>
<protein>
    <recommendedName>
        <fullName evidence="3">HTH luxR-type domain-containing protein</fullName>
    </recommendedName>
</protein>
<comment type="caution">
    <text evidence="4">The sequence shown here is derived from an EMBL/GenBank/DDBJ whole genome shotgun (WGS) entry which is preliminary data.</text>
</comment>
<evidence type="ECO:0000313" key="4">
    <source>
        <dbReference type="EMBL" id="GAA5051323.1"/>
    </source>
</evidence>
<dbReference type="SUPFAM" id="SSF52540">
    <property type="entry name" value="P-loop containing nucleoside triphosphate hydrolases"/>
    <property type="match status" value="1"/>
</dbReference>
<evidence type="ECO:0000313" key="5">
    <source>
        <dbReference type="Proteomes" id="UP001500124"/>
    </source>
</evidence>
<dbReference type="InterPro" id="IPR036388">
    <property type="entry name" value="WH-like_DNA-bd_sf"/>
</dbReference>
<keyword evidence="1" id="KW-0547">Nucleotide-binding</keyword>
<dbReference type="PRINTS" id="PR00038">
    <property type="entry name" value="HTHLUXR"/>
</dbReference>
<dbReference type="Pfam" id="PF13191">
    <property type="entry name" value="AAA_16"/>
    <property type="match status" value="1"/>
</dbReference>
<dbReference type="InterPro" id="IPR016032">
    <property type="entry name" value="Sig_transdc_resp-reg_C-effctor"/>
</dbReference>
<reference evidence="5" key="1">
    <citation type="journal article" date="2019" name="Int. J. Syst. Evol. Microbiol.">
        <title>The Global Catalogue of Microorganisms (GCM) 10K type strain sequencing project: providing services to taxonomists for standard genome sequencing and annotation.</title>
        <authorList>
            <consortium name="The Broad Institute Genomics Platform"/>
            <consortium name="The Broad Institute Genome Sequencing Center for Infectious Disease"/>
            <person name="Wu L."/>
            <person name="Ma J."/>
        </authorList>
    </citation>
    <scope>NUCLEOTIDE SEQUENCE [LARGE SCALE GENOMIC DNA]</scope>
    <source>
        <strain evidence="5">JCM 18410</strain>
    </source>
</reference>
<dbReference type="SUPFAM" id="SSF46894">
    <property type="entry name" value="C-terminal effector domain of the bipartite response regulators"/>
    <property type="match status" value="1"/>
</dbReference>